<dbReference type="PANTHER" id="PTHR35369">
    <property type="entry name" value="BLR3025 PROTEIN-RELATED"/>
    <property type="match status" value="1"/>
</dbReference>
<evidence type="ECO:0000313" key="3">
    <source>
        <dbReference type="Proteomes" id="UP000176288"/>
    </source>
</evidence>
<keyword evidence="1" id="KW-0227">DNA damage</keyword>
<sequence>MKAAMKVLGPVGTPRPGLLWAPVGGLRRHYESFSDLLAALLEEVTQATGVEALVGGGENLWLAFNAAKKSEVFLAKRDIAVVSEINLSGIPETGLWPSDIQSMDFFSQLAQMGIKTMADLKTIGSTALVNRFGYLGLLLWQIAIEDNDLYWGTTKTTEEEVRARVEFDYPVATTAAVMLASSRKINDFYRNMQRKGYVPKVLQMIATWDNQQVSKRNWLLPYQATSDEILERLQWQMEAWCQGDSGTLDRGSLRALEIVAKQSWQGELTSPLWGKNSASYVAMEQAIEKAKTLIGEDNICQLVLAGGPDPRNEVQMLPWGRGNQNETKKEVKKNDVWMGSLIGVGQWPSIVFTPPLKIALKSANGNEVLIDKGGNFNELPTKLEFSSEALKVISPWEDRAQIALQEEIEPWPVWGTWWEKMDPKLVLEKSMQGDRTPRGYCYLQSTLKVPVLLLFQHGKWFLEGVYCD</sequence>
<dbReference type="InterPro" id="IPR050356">
    <property type="entry name" value="SulA_CellDiv_inhibitor"/>
</dbReference>
<dbReference type="GO" id="GO:0006281">
    <property type="term" value="P:DNA repair"/>
    <property type="evidence" value="ECO:0007669"/>
    <property type="project" value="TreeGrafter"/>
</dbReference>
<evidence type="ECO:0000256" key="1">
    <source>
        <dbReference type="ARBA" id="ARBA00022763"/>
    </source>
</evidence>
<dbReference type="PANTHER" id="PTHR35369:SF2">
    <property type="entry name" value="BLR3025 PROTEIN"/>
    <property type="match status" value="1"/>
</dbReference>
<proteinExistence type="predicted"/>
<dbReference type="STRING" id="1912795.BK816_05305"/>
<organism evidence="2 3">
    <name type="scientific">Boudabousia tangfeifanii</name>
    <dbReference type="NCBI Taxonomy" id="1912795"/>
    <lineage>
        <taxon>Bacteria</taxon>
        <taxon>Bacillati</taxon>
        <taxon>Actinomycetota</taxon>
        <taxon>Actinomycetes</taxon>
        <taxon>Actinomycetales</taxon>
        <taxon>Actinomycetaceae</taxon>
        <taxon>Boudabousia</taxon>
    </lineage>
</organism>
<keyword evidence="3" id="KW-1185">Reference proteome</keyword>
<dbReference type="InterPro" id="IPR043502">
    <property type="entry name" value="DNA/RNA_pol_sf"/>
</dbReference>
<evidence type="ECO:0000313" key="2">
    <source>
        <dbReference type="EMBL" id="AOZ72781.1"/>
    </source>
</evidence>
<dbReference type="Proteomes" id="UP000176288">
    <property type="component" value="Chromosome"/>
</dbReference>
<accession>A0A1D9MKA4</accession>
<dbReference type="EMBL" id="CP017812">
    <property type="protein sequence ID" value="AOZ72781.1"/>
    <property type="molecule type" value="Genomic_DNA"/>
</dbReference>
<protein>
    <submittedName>
        <fullName evidence="2">Uncharacterized protein</fullName>
    </submittedName>
</protein>
<dbReference type="SUPFAM" id="SSF56672">
    <property type="entry name" value="DNA/RNA polymerases"/>
    <property type="match status" value="1"/>
</dbReference>
<reference evidence="2 3" key="1">
    <citation type="submission" date="2016-10" db="EMBL/GenBank/DDBJ databases">
        <title>Actinomyces aegypiusis sp. nov., isolated from the Aegypius monachus in Qinghai Tibet Plateau China.</title>
        <authorList>
            <person name="Wang Y."/>
        </authorList>
    </citation>
    <scope>NUCLEOTIDE SEQUENCE [LARGE SCALE GENOMIC DNA]</scope>
    <source>
        <strain evidence="2 3">VUL4_3</strain>
    </source>
</reference>
<dbReference type="AlphaFoldDB" id="A0A1D9MKA4"/>
<gene>
    <name evidence="2" type="ORF">BK816_05305</name>
</gene>
<name>A0A1D9MKA4_9ACTO</name>
<dbReference type="KEGG" id="avu:BK816_05305"/>